<dbReference type="Gene3D" id="1.20.120.910">
    <property type="entry name" value="DksA, coiled-coil domain"/>
    <property type="match status" value="1"/>
</dbReference>
<dbReference type="InterPro" id="IPR000962">
    <property type="entry name" value="Znf_DskA_TraR"/>
</dbReference>
<evidence type="ECO:0000259" key="5">
    <source>
        <dbReference type="Pfam" id="PF01258"/>
    </source>
</evidence>
<accession>A0A4V1LG05</accession>
<dbReference type="InterPro" id="IPR020458">
    <property type="entry name" value="Znf_DskA_TraR_CS"/>
</dbReference>
<dbReference type="InterPro" id="IPR014240">
    <property type="entry name" value="YteA"/>
</dbReference>
<protein>
    <recommendedName>
        <fullName evidence="5">Zinc finger DksA/TraR C4-type domain-containing protein</fullName>
    </recommendedName>
</protein>
<dbReference type="RefSeq" id="WP_129079443.1">
    <property type="nucleotide sequence ID" value="NZ_QOUX01000046.1"/>
</dbReference>
<dbReference type="Pfam" id="PF01258">
    <property type="entry name" value="zf-dskA_traR"/>
    <property type="match status" value="1"/>
</dbReference>
<dbReference type="SUPFAM" id="SSF109635">
    <property type="entry name" value="DnaK suppressor protein DksA, alpha-hairpin domain"/>
    <property type="match status" value="1"/>
</dbReference>
<evidence type="ECO:0000256" key="3">
    <source>
        <dbReference type="ARBA" id="ARBA00022833"/>
    </source>
</evidence>
<evidence type="ECO:0000256" key="1">
    <source>
        <dbReference type="ARBA" id="ARBA00022723"/>
    </source>
</evidence>
<feature type="domain" description="Zinc finger DksA/TraR C4-type" evidence="5">
    <location>
        <begin position="85"/>
        <end position="112"/>
    </location>
</feature>
<proteinExistence type="predicted"/>
<keyword evidence="2" id="KW-0863">Zinc-finger</keyword>
<name>A0A4V1LG05_9BACI</name>
<dbReference type="AlphaFoldDB" id="A0A4V1LG05"/>
<dbReference type="Proteomes" id="UP000290649">
    <property type="component" value="Unassembled WGS sequence"/>
</dbReference>
<keyword evidence="7" id="KW-1185">Reference proteome</keyword>
<evidence type="ECO:0000313" key="7">
    <source>
        <dbReference type="Proteomes" id="UP000290649"/>
    </source>
</evidence>
<dbReference type="SUPFAM" id="SSF57716">
    <property type="entry name" value="Glucocorticoid receptor-like (DNA-binding domain)"/>
    <property type="match status" value="1"/>
</dbReference>
<evidence type="ECO:0000256" key="2">
    <source>
        <dbReference type="ARBA" id="ARBA00022771"/>
    </source>
</evidence>
<sequence length="227" mass="26460">MGKYDMIKQQLITEKDRLEERIRELDRYGLNKSLSFSIGELSVYDNHPADIGTAQFEREKDLALFEHIHQEYEDVLAALDRMEKGTYGICEVSGNEIPFERLQALPTARTTIEFSKEKEIARERPVEEDVLKGFDEFVFDDNDRETEFDAEDAWQSVATFNDNSMVFEDSSIIQQELIGYVEEVEAIASTDIEGYKGDDSVDFQRNVHYDHYMDQLDRHLEDSDENE</sequence>
<reference evidence="6 7" key="1">
    <citation type="journal article" date="2019" name="Int. J. Syst. Evol. Microbiol.">
        <title>Anaerobacillus alkaliphilus sp. nov., a novel alkaliphilic and moderately halophilic bacterium.</title>
        <authorList>
            <person name="Borsodi A.K."/>
            <person name="Aszalos J.M."/>
            <person name="Bihari P."/>
            <person name="Nagy I."/>
            <person name="Schumann P."/>
            <person name="Sproer C."/>
            <person name="Kovacs A.L."/>
            <person name="Boka K."/>
            <person name="Dobosy P."/>
            <person name="Ovari M."/>
            <person name="Szili-Kovacs T."/>
            <person name="Toth E."/>
        </authorList>
    </citation>
    <scope>NUCLEOTIDE SEQUENCE [LARGE SCALE GENOMIC DNA]</scope>
    <source>
        <strain evidence="6 7">B16-10</strain>
    </source>
</reference>
<evidence type="ECO:0000256" key="4">
    <source>
        <dbReference type="PROSITE-ProRule" id="PRU00510"/>
    </source>
</evidence>
<organism evidence="6 7">
    <name type="scientific">Anaerobacillus alkaliphilus</name>
    <dbReference type="NCBI Taxonomy" id="1548597"/>
    <lineage>
        <taxon>Bacteria</taxon>
        <taxon>Bacillati</taxon>
        <taxon>Bacillota</taxon>
        <taxon>Bacilli</taxon>
        <taxon>Bacillales</taxon>
        <taxon>Bacillaceae</taxon>
        <taxon>Anaerobacillus</taxon>
    </lineage>
</organism>
<gene>
    <name evidence="6" type="ORF">DS745_17200</name>
</gene>
<dbReference type="InterPro" id="IPR037187">
    <property type="entry name" value="DnaK_N"/>
</dbReference>
<dbReference type="GO" id="GO:0008270">
    <property type="term" value="F:zinc ion binding"/>
    <property type="evidence" value="ECO:0007669"/>
    <property type="project" value="UniProtKB-KW"/>
</dbReference>
<dbReference type="EMBL" id="QOUX01000046">
    <property type="protein sequence ID" value="RXI98084.1"/>
    <property type="molecule type" value="Genomic_DNA"/>
</dbReference>
<keyword evidence="3" id="KW-0862">Zinc</keyword>
<dbReference type="NCBIfam" id="TIGR02890">
    <property type="entry name" value="bacill_yteA"/>
    <property type="match status" value="1"/>
</dbReference>
<feature type="zinc finger region" description="dksA C4-type" evidence="4">
    <location>
        <begin position="90"/>
        <end position="114"/>
    </location>
</feature>
<keyword evidence="1" id="KW-0479">Metal-binding</keyword>
<evidence type="ECO:0000313" key="6">
    <source>
        <dbReference type="EMBL" id="RXI98084.1"/>
    </source>
</evidence>
<dbReference type="OrthoDB" id="9811543at2"/>
<dbReference type="PROSITE" id="PS01102">
    <property type="entry name" value="ZF_DKSA_1"/>
    <property type="match status" value="1"/>
</dbReference>
<dbReference type="PANTHER" id="PTHR33823">
    <property type="entry name" value="RNA POLYMERASE-BINDING TRANSCRIPTION FACTOR DKSA-RELATED"/>
    <property type="match status" value="1"/>
</dbReference>
<dbReference type="PANTHER" id="PTHR33823:SF4">
    <property type="entry name" value="GENERAL STRESS PROTEIN 16O"/>
    <property type="match status" value="1"/>
</dbReference>
<comment type="caution">
    <text evidence="6">The sequence shown here is derived from an EMBL/GenBank/DDBJ whole genome shotgun (WGS) entry which is preliminary data.</text>
</comment>
<dbReference type="PROSITE" id="PS51128">
    <property type="entry name" value="ZF_DKSA_2"/>
    <property type="match status" value="1"/>
</dbReference>